<evidence type="ECO:0000256" key="6">
    <source>
        <dbReference type="ARBA" id="ARBA00023125"/>
    </source>
</evidence>
<dbReference type="InterPro" id="IPR044068">
    <property type="entry name" value="CB"/>
</dbReference>
<evidence type="ECO:0000256" key="2">
    <source>
        <dbReference type="ARBA" id="ARBA00022490"/>
    </source>
</evidence>
<keyword evidence="5 9" id="KW-0229">DNA integration</keyword>
<keyword evidence="4 9" id="KW-0159">Chromosome partition</keyword>
<dbReference type="InterPro" id="IPR050090">
    <property type="entry name" value="Tyrosine_recombinase_XerCD"/>
</dbReference>
<dbReference type="eggNOG" id="COG4974">
    <property type="taxonomic scope" value="Bacteria"/>
</dbReference>
<dbReference type="GO" id="GO:0003677">
    <property type="term" value="F:DNA binding"/>
    <property type="evidence" value="ECO:0007669"/>
    <property type="project" value="UniProtKB-UniRule"/>
</dbReference>
<comment type="caution">
    <text evidence="12">The sequence shown here is derived from an EMBL/GenBank/DDBJ whole genome shotgun (WGS) entry which is preliminary data.</text>
</comment>
<evidence type="ECO:0000256" key="9">
    <source>
        <dbReference type="HAMAP-Rule" id="MF_01808"/>
    </source>
</evidence>
<dbReference type="HAMAP" id="MF_01808">
    <property type="entry name" value="Recomb_XerC_XerD"/>
    <property type="match status" value="1"/>
</dbReference>
<evidence type="ECO:0000256" key="8">
    <source>
        <dbReference type="ARBA" id="ARBA00023306"/>
    </source>
</evidence>
<comment type="similarity">
    <text evidence="9">Belongs to the 'phage' integrase family. XerC subfamily.</text>
</comment>
<dbReference type="SUPFAM" id="SSF56349">
    <property type="entry name" value="DNA breaking-rejoining enzymes"/>
    <property type="match status" value="1"/>
</dbReference>
<evidence type="ECO:0000256" key="7">
    <source>
        <dbReference type="ARBA" id="ARBA00023172"/>
    </source>
</evidence>
<feature type="active site" evidence="9">
    <location>
        <position position="264"/>
    </location>
</feature>
<dbReference type="HOGENOM" id="CLU_027562_9_0_5"/>
<feature type="active site" evidence="9">
    <location>
        <position position="171"/>
    </location>
</feature>
<keyword evidence="13" id="KW-1185">Reference proteome</keyword>
<comment type="subcellular location">
    <subcellularLocation>
        <location evidence="1 9">Cytoplasm</location>
    </subcellularLocation>
</comment>
<dbReference type="PANTHER" id="PTHR30349:SF90">
    <property type="entry name" value="TYROSINE RECOMBINASE XERD"/>
    <property type="match status" value="1"/>
</dbReference>
<evidence type="ECO:0000313" key="13">
    <source>
        <dbReference type="Proteomes" id="UP000008952"/>
    </source>
</evidence>
<dbReference type="GO" id="GO:0009037">
    <property type="term" value="F:tyrosine-based site-specific recombinase activity"/>
    <property type="evidence" value="ECO:0007669"/>
    <property type="project" value="UniProtKB-UniRule"/>
</dbReference>
<dbReference type="PATRIC" id="fig|1094558.3.peg.240"/>
<dbReference type="STRING" id="1094558.ME5_00212"/>
<dbReference type="InterPro" id="IPR004107">
    <property type="entry name" value="Integrase_SAM-like_N"/>
</dbReference>
<dbReference type="Pfam" id="PF00589">
    <property type="entry name" value="Phage_integrase"/>
    <property type="match status" value="1"/>
</dbReference>
<dbReference type="InterPro" id="IPR002104">
    <property type="entry name" value="Integrase_catalytic"/>
</dbReference>
<evidence type="ECO:0000259" key="10">
    <source>
        <dbReference type="PROSITE" id="PS51898"/>
    </source>
</evidence>
<feature type="active site" description="O-(3'-phospho-DNA)-tyrosine intermediate" evidence="9">
    <location>
        <position position="299"/>
    </location>
</feature>
<dbReference type="GO" id="GO:0051301">
    <property type="term" value="P:cell division"/>
    <property type="evidence" value="ECO:0007669"/>
    <property type="project" value="UniProtKB-KW"/>
</dbReference>
<feature type="domain" description="Core-binding (CB)" evidence="11">
    <location>
        <begin position="16"/>
        <end position="107"/>
    </location>
</feature>
<dbReference type="Gene3D" id="1.10.150.130">
    <property type="match status" value="1"/>
</dbReference>
<keyword evidence="6 9" id="KW-0238">DNA-binding</keyword>
<accession>J1K239</accession>
<dbReference type="InterPro" id="IPR010998">
    <property type="entry name" value="Integrase_recombinase_N"/>
</dbReference>
<evidence type="ECO:0000256" key="1">
    <source>
        <dbReference type="ARBA" id="ARBA00004496"/>
    </source>
</evidence>
<evidence type="ECO:0000259" key="11">
    <source>
        <dbReference type="PROSITE" id="PS51900"/>
    </source>
</evidence>
<dbReference type="GO" id="GO:0006313">
    <property type="term" value="P:DNA transposition"/>
    <property type="evidence" value="ECO:0007669"/>
    <property type="project" value="UniProtKB-UniRule"/>
</dbReference>
<evidence type="ECO:0000256" key="4">
    <source>
        <dbReference type="ARBA" id="ARBA00022829"/>
    </source>
</evidence>
<keyword evidence="2 9" id="KW-0963">Cytoplasm</keyword>
<evidence type="ECO:0000256" key="3">
    <source>
        <dbReference type="ARBA" id="ARBA00022618"/>
    </source>
</evidence>
<sequence length="318" mass="35680">MNEKTFEKMSLLPASKDILSARKHWLEDLLHIRRMAQLTVDAYERDTRQFLIFLCQHLGKEPNFDDLNALRVSDFRAYLAFRRNENVSARSLGRGLAGIRSFIAYLTRQGFVNIAAARVVRTPKQAKLLPKPLSIDNARILVERETQPDENPWIGARNAAVLTLLYGCGLRISEALALTPNDLCDPSAKSLYIKGKGGKTRLVPLLPVIHEAIEDYRKLCPFILLPNQPFFRGARGGRLHAAIVQRAVQQLRSSLGLPDTVTPHALRHSFATHLLSRGADLRSIQELLGHASLSTTQIYTDVDTDHLLDVYAKAHPRA</sequence>
<comment type="subunit">
    <text evidence="9">Forms a cyclic heterotetrameric complex composed of two molecules of XerC and two molecules of XerD.</text>
</comment>
<dbReference type="InterPro" id="IPR023009">
    <property type="entry name" value="Tyrosine_recombinase_XerC/XerD"/>
</dbReference>
<dbReference type="GO" id="GO:0005737">
    <property type="term" value="C:cytoplasm"/>
    <property type="evidence" value="ECO:0007669"/>
    <property type="project" value="UniProtKB-SubCell"/>
</dbReference>
<keyword evidence="7 9" id="KW-0233">DNA recombination</keyword>
<dbReference type="PANTHER" id="PTHR30349">
    <property type="entry name" value="PHAGE INTEGRASE-RELATED"/>
    <property type="match status" value="1"/>
</dbReference>
<dbReference type="InterPro" id="IPR011010">
    <property type="entry name" value="DNA_brk_join_enz"/>
</dbReference>
<dbReference type="SUPFAM" id="SSF47823">
    <property type="entry name" value="lambda integrase-like, N-terminal domain"/>
    <property type="match status" value="1"/>
</dbReference>
<dbReference type="Proteomes" id="UP000008952">
    <property type="component" value="Unassembled WGS sequence"/>
</dbReference>
<feature type="active site" evidence="9">
    <location>
        <position position="267"/>
    </location>
</feature>
<gene>
    <name evidence="9" type="primary">xerC</name>
    <name evidence="12" type="ORF">ME5_00212</name>
</gene>
<name>J1K239_9HYPH</name>
<dbReference type="Gene3D" id="1.10.443.10">
    <property type="entry name" value="Intergrase catalytic core"/>
    <property type="match status" value="1"/>
</dbReference>
<feature type="domain" description="Tyr recombinase" evidence="10">
    <location>
        <begin position="128"/>
        <end position="312"/>
    </location>
</feature>
<feature type="active site" evidence="9">
    <location>
        <position position="290"/>
    </location>
</feature>
<organism evidence="12 13">
    <name type="scientific">Bartonella tamiae Th239</name>
    <dbReference type="NCBI Taxonomy" id="1094558"/>
    <lineage>
        <taxon>Bacteria</taxon>
        <taxon>Pseudomonadati</taxon>
        <taxon>Pseudomonadota</taxon>
        <taxon>Alphaproteobacteria</taxon>
        <taxon>Hyphomicrobiales</taxon>
        <taxon>Bartonellaceae</taxon>
        <taxon>Bartonella</taxon>
    </lineage>
</organism>
<dbReference type="InterPro" id="IPR013762">
    <property type="entry name" value="Integrase-like_cat_sf"/>
</dbReference>
<dbReference type="PROSITE" id="PS51898">
    <property type="entry name" value="TYR_RECOMBINASE"/>
    <property type="match status" value="1"/>
</dbReference>
<dbReference type="GO" id="GO:0007059">
    <property type="term" value="P:chromosome segregation"/>
    <property type="evidence" value="ECO:0007669"/>
    <property type="project" value="UniProtKB-UniRule"/>
</dbReference>
<reference evidence="12 13" key="1">
    <citation type="submission" date="2012-03" db="EMBL/GenBank/DDBJ databases">
        <title>The Genome Sequence of Bartonella tamiae Th239.</title>
        <authorList>
            <consortium name="The Broad Institute Genome Sequencing Platform"/>
            <consortium name="The Broad Institute Genome Sequencing Center for Infectious Disease"/>
            <person name="Feldgarden M."/>
            <person name="Kirby J."/>
            <person name="Kosoy M."/>
            <person name="Birtles R."/>
            <person name="Probert W.S."/>
            <person name="Chiaraviglio L."/>
            <person name="Young S.K."/>
            <person name="Zeng Q."/>
            <person name="Gargeya S."/>
            <person name="Fitzgerald M."/>
            <person name="Haas B."/>
            <person name="Abouelleil A."/>
            <person name="Alvarado L."/>
            <person name="Arachchi H.M."/>
            <person name="Berlin A."/>
            <person name="Chapman S.B."/>
            <person name="Gearin G."/>
            <person name="Goldberg J."/>
            <person name="Griggs A."/>
            <person name="Gujja S."/>
            <person name="Hansen M."/>
            <person name="Heiman D."/>
            <person name="Howarth C."/>
            <person name="Larimer J."/>
            <person name="Lui A."/>
            <person name="MacDonald P.J.P."/>
            <person name="McCowen C."/>
            <person name="Montmayeur A."/>
            <person name="Murphy C."/>
            <person name="Neiman D."/>
            <person name="Pearson M."/>
            <person name="Priest M."/>
            <person name="Roberts A."/>
            <person name="Saif S."/>
            <person name="Shea T."/>
            <person name="Sisk P."/>
            <person name="Stolte C."/>
            <person name="Sykes S."/>
            <person name="Wortman J."/>
            <person name="Nusbaum C."/>
            <person name="Birren B."/>
        </authorList>
    </citation>
    <scope>NUCLEOTIDE SEQUENCE [LARGE SCALE GENOMIC DNA]</scope>
    <source>
        <strain evidence="12 13">Th239</strain>
    </source>
</reference>
<evidence type="ECO:0000313" key="12">
    <source>
        <dbReference type="EMBL" id="EJF91517.1"/>
    </source>
</evidence>
<dbReference type="Pfam" id="PF02899">
    <property type="entry name" value="Phage_int_SAM_1"/>
    <property type="match status" value="1"/>
</dbReference>
<dbReference type="EMBL" id="AIMB01000002">
    <property type="protein sequence ID" value="EJF91517.1"/>
    <property type="molecule type" value="Genomic_DNA"/>
</dbReference>
<keyword evidence="3 9" id="KW-0132">Cell division</keyword>
<protein>
    <recommendedName>
        <fullName evidence="9">Tyrosine recombinase XerC</fullName>
    </recommendedName>
</protein>
<proteinExistence type="inferred from homology"/>
<dbReference type="PROSITE" id="PS51900">
    <property type="entry name" value="CB"/>
    <property type="match status" value="1"/>
</dbReference>
<dbReference type="OrthoDB" id="9801717at2"/>
<feature type="active site" evidence="9">
    <location>
        <position position="196"/>
    </location>
</feature>
<comment type="function">
    <text evidence="9">Site-specific tyrosine recombinase, which acts by catalyzing the cutting and rejoining of the recombining DNA molecules. The XerC-XerD complex is essential to convert dimers of the bacterial chromosome into monomers to permit their segregation at cell division. It also contributes to the segregational stability of plasmids.</text>
</comment>
<dbReference type="RefSeq" id="WP_008037596.1">
    <property type="nucleotide sequence ID" value="NZ_JH725147.1"/>
</dbReference>
<dbReference type="AlphaFoldDB" id="J1K239"/>
<evidence type="ECO:0000256" key="5">
    <source>
        <dbReference type="ARBA" id="ARBA00022908"/>
    </source>
</evidence>
<keyword evidence="8 9" id="KW-0131">Cell cycle</keyword>